<protein>
    <recommendedName>
        <fullName evidence="1">Reverse transcriptase Ty1/copia-type domain-containing protein</fullName>
    </recommendedName>
</protein>
<evidence type="ECO:0000313" key="2">
    <source>
        <dbReference type="EMBL" id="KAL0315437.1"/>
    </source>
</evidence>
<dbReference type="Pfam" id="PF07727">
    <property type="entry name" value="RVT_2"/>
    <property type="match status" value="1"/>
</dbReference>
<dbReference type="EMBL" id="JACGWJ010000025">
    <property type="protein sequence ID" value="KAL0315437.1"/>
    <property type="molecule type" value="Genomic_DNA"/>
</dbReference>
<proteinExistence type="predicted"/>
<organism evidence="2">
    <name type="scientific">Sesamum radiatum</name>
    <name type="common">Black benniseed</name>
    <dbReference type="NCBI Taxonomy" id="300843"/>
    <lineage>
        <taxon>Eukaryota</taxon>
        <taxon>Viridiplantae</taxon>
        <taxon>Streptophyta</taxon>
        <taxon>Embryophyta</taxon>
        <taxon>Tracheophyta</taxon>
        <taxon>Spermatophyta</taxon>
        <taxon>Magnoliopsida</taxon>
        <taxon>eudicotyledons</taxon>
        <taxon>Gunneridae</taxon>
        <taxon>Pentapetalae</taxon>
        <taxon>asterids</taxon>
        <taxon>lamiids</taxon>
        <taxon>Lamiales</taxon>
        <taxon>Pedaliaceae</taxon>
        <taxon>Sesamum</taxon>
    </lineage>
</organism>
<dbReference type="InterPro" id="IPR013103">
    <property type="entry name" value="RVT_2"/>
</dbReference>
<gene>
    <name evidence="2" type="ORF">Sradi_5421900</name>
</gene>
<evidence type="ECO:0000259" key="1">
    <source>
        <dbReference type="Pfam" id="PF07727"/>
    </source>
</evidence>
<sequence>MEQLINIKQSWWPRDITKWKAYTLLRLFPVAKSVIVRILLAIVASQNWHLHELDIKNAFLHGHSKEEIYMEAPEGYSVPKDNVCKLKRSLYGLKRASREHGVHKQIEDFGLSESNMTTVLQIGLLWKLKPTLILFSLSKI</sequence>
<dbReference type="AlphaFoldDB" id="A0AAW2L7V8"/>
<reference evidence="2" key="1">
    <citation type="submission" date="2020-06" db="EMBL/GenBank/DDBJ databases">
        <authorList>
            <person name="Li T."/>
            <person name="Hu X."/>
            <person name="Zhang T."/>
            <person name="Song X."/>
            <person name="Zhang H."/>
            <person name="Dai N."/>
            <person name="Sheng W."/>
            <person name="Hou X."/>
            <person name="Wei L."/>
        </authorList>
    </citation>
    <scope>NUCLEOTIDE SEQUENCE</scope>
    <source>
        <strain evidence="2">G02</strain>
        <tissue evidence="2">Leaf</tissue>
    </source>
</reference>
<comment type="caution">
    <text evidence="2">The sequence shown here is derived from an EMBL/GenBank/DDBJ whole genome shotgun (WGS) entry which is preliminary data.</text>
</comment>
<reference evidence="2" key="2">
    <citation type="journal article" date="2024" name="Plant">
        <title>Genomic evolution and insights into agronomic trait innovations of Sesamum species.</title>
        <authorList>
            <person name="Miao H."/>
            <person name="Wang L."/>
            <person name="Qu L."/>
            <person name="Liu H."/>
            <person name="Sun Y."/>
            <person name="Le M."/>
            <person name="Wang Q."/>
            <person name="Wei S."/>
            <person name="Zheng Y."/>
            <person name="Lin W."/>
            <person name="Duan Y."/>
            <person name="Cao H."/>
            <person name="Xiong S."/>
            <person name="Wang X."/>
            <person name="Wei L."/>
            <person name="Li C."/>
            <person name="Ma Q."/>
            <person name="Ju M."/>
            <person name="Zhao R."/>
            <person name="Li G."/>
            <person name="Mu C."/>
            <person name="Tian Q."/>
            <person name="Mei H."/>
            <person name="Zhang T."/>
            <person name="Gao T."/>
            <person name="Zhang H."/>
        </authorList>
    </citation>
    <scope>NUCLEOTIDE SEQUENCE</scope>
    <source>
        <strain evidence="2">G02</strain>
    </source>
</reference>
<feature type="domain" description="Reverse transcriptase Ty1/copia-type" evidence="1">
    <location>
        <begin position="29"/>
        <end position="99"/>
    </location>
</feature>
<accession>A0AAW2L7V8</accession>
<name>A0AAW2L7V8_SESRA</name>